<dbReference type="AlphaFoldDB" id="A0A645G5Z9"/>
<name>A0A645G5Z9_9ZZZZ</name>
<proteinExistence type="predicted"/>
<accession>A0A645G5Z9</accession>
<organism evidence="1">
    <name type="scientific">bioreactor metagenome</name>
    <dbReference type="NCBI Taxonomy" id="1076179"/>
    <lineage>
        <taxon>unclassified sequences</taxon>
        <taxon>metagenomes</taxon>
        <taxon>ecological metagenomes</taxon>
    </lineage>
</organism>
<sequence length="67" mass="7647">MLRDAHRIEDGGVLRSAVQARRLDDRLRGHARDLPRVFGGVSFDRGPERLKILDARRDKGLVVKPFL</sequence>
<comment type="caution">
    <text evidence="1">The sequence shown here is derived from an EMBL/GenBank/DDBJ whole genome shotgun (WGS) entry which is preliminary data.</text>
</comment>
<reference evidence="1" key="1">
    <citation type="submission" date="2019-08" db="EMBL/GenBank/DDBJ databases">
        <authorList>
            <person name="Kucharzyk K."/>
            <person name="Murdoch R.W."/>
            <person name="Higgins S."/>
            <person name="Loffler F."/>
        </authorList>
    </citation>
    <scope>NUCLEOTIDE SEQUENCE</scope>
</reference>
<gene>
    <name evidence="1" type="ORF">SDC9_168739</name>
</gene>
<dbReference type="EMBL" id="VSSQ01069330">
    <property type="protein sequence ID" value="MPN21360.1"/>
    <property type="molecule type" value="Genomic_DNA"/>
</dbReference>
<protein>
    <submittedName>
        <fullName evidence="1">Uncharacterized protein</fullName>
    </submittedName>
</protein>
<evidence type="ECO:0000313" key="1">
    <source>
        <dbReference type="EMBL" id="MPN21360.1"/>
    </source>
</evidence>